<feature type="chain" id="PRO_5014495285" evidence="2">
    <location>
        <begin position="29"/>
        <end position="197"/>
    </location>
</feature>
<keyword evidence="2" id="KW-0732">Signal</keyword>
<dbReference type="GO" id="GO:0006950">
    <property type="term" value="P:response to stress"/>
    <property type="evidence" value="ECO:0007669"/>
    <property type="project" value="UniProtKB-ARBA"/>
</dbReference>
<dbReference type="InterPro" id="IPR047202">
    <property type="entry name" value="Lipocalin_Blc-like_dom"/>
</dbReference>
<evidence type="ECO:0000256" key="2">
    <source>
        <dbReference type="PIRNR" id="PIRNR036893"/>
    </source>
</evidence>
<dbReference type="CDD" id="cd19438">
    <property type="entry name" value="lipocalin_Blc-like"/>
    <property type="match status" value="1"/>
</dbReference>
<dbReference type="Proteomes" id="UP000233766">
    <property type="component" value="Unassembled WGS sequence"/>
</dbReference>
<dbReference type="InterPro" id="IPR012674">
    <property type="entry name" value="Calycin"/>
</dbReference>
<comment type="caution">
    <text evidence="4">The sequence shown here is derived from an EMBL/GenBank/DDBJ whole genome shotgun (WGS) entry which is preliminary data.</text>
</comment>
<protein>
    <submittedName>
        <fullName evidence="4">Apolipoprotein D and lipocalin family protein</fullName>
    </submittedName>
</protein>
<sequence>MRTRFGPWTTALLIAAGLAVTGSGTAAAEPPAPVPNLDLNRYLGDWHQLAAIPQVFNLNCARDTSANYSIDARGDIAVHNRCHTWNGGVDEIRGTATVNDPVTNAQLHVSFPGVIGQDGREGPTNYVVTALGPDYSWALVTSPNRLSGFVLSRTPALDESTWQRIDEEIRIAGQDPCVYLTSPTTGGREGVRPLCAR</sequence>
<proteinExistence type="inferred from homology"/>
<keyword evidence="4" id="KW-0449">Lipoprotein</keyword>
<reference evidence="4 5" key="1">
    <citation type="submission" date="2017-12" db="EMBL/GenBank/DDBJ databases">
        <title>Sequencing the genomes of 1000 Actinobacteria strains.</title>
        <authorList>
            <person name="Klenk H.-P."/>
        </authorList>
    </citation>
    <scope>NUCLEOTIDE SEQUENCE [LARGE SCALE GENOMIC DNA]</scope>
    <source>
        <strain evidence="4 5">DSM 44489</strain>
    </source>
</reference>
<dbReference type="InterPro" id="IPR022272">
    <property type="entry name" value="Lipocalin_CS"/>
</dbReference>
<dbReference type="PIRSF" id="PIRSF036893">
    <property type="entry name" value="Lipocalin_ApoD"/>
    <property type="match status" value="1"/>
</dbReference>
<gene>
    <name evidence="4" type="ORF">ATK86_0130</name>
</gene>
<dbReference type="PANTHER" id="PTHR10612">
    <property type="entry name" value="APOLIPOPROTEIN D"/>
    <property type="match status" value="1"/>
</dbReference>
<dbReference type="PROSITE" id="PS00213">
    <property type="entry name" value="LIPOCALIN"/>
    <property type="match status" value="1"/>
</dbReference>
<accession>A0A2N3WW68</accession>
<dbReference type="InterPro" id="IPR000566">
    <property type="entry name" value="Lipocln_cytosolic_FA-bd_dom"/>
</dbReference>
<evidence type="ECO:0000259" key="3">
    <source>
        <dbReference type="Pfam" id="PF08212"/>
    </source>
</evidence>
<dbReference type="Gene3D" id="2.40.128.20">
    <property type="match status" value="1"/>
</dbReference>
<evidence type="ECO:0000313" key="5">
    <source>
        <dbReference type="Proteomes" id="UP000233766"/>
    </source>
</evidence>
<evidence type="ECO:0000313" key="4">
    <source>
        <dbReference type="EMBL" id="PKV98122.1"/>
    </source>
</evidence>
<dbReference type="AlphaFoldDB" id="A0A2N3WW68"/>
<feature type="domain" description="Lipocalin/cytosolic fatty-acid binding" evidence="3">
    <location>
        <begin position="37"/>
        <end position="176"/>
    </location>
</feature>
<comment type="similarity">
    <text evidence="1 2">Belongs to the calycin superfamily. Lipocalin family.</text>
</comment>
<organism evidence="4 5">
    <name type="scientific">Nocardia fluminea</name>
    <dbReference type="NCBI Taxonomy" id="134984"/>
    <lineage>
        <taxon>Bacteria</taxon>
        <taxon>Bacillati</taxon>
        <taxon>Actinomycetota</taxon>
        <taxon>Actinomycetes</taxon>
        <taxon>Mycobacteriales</taxon>
        <taxon>Nocardiaceae</taxon>
        <taxon>Nocardia</taxon>
    </lineage>
</organism>
<dbReference type="RefSeq" id="WP_342748207.1">
    <property type="nucleotide sequence ID" value="NZ_PJMW01000001.1"/>
</dbReference>
<dbReference type="SUPFAM" id="SSF50814">
    <property type="entry name" value="Lipocalins"/>
    <property type="match status" value="1"/>
</dbReference>
<dbReference type="PANTHER" id="PTHR10612:SF34">
    <property type="entry name" value="APOLIPOPROTEIN D"/>
    <property type="match status" value="1"/>
</dbReference>
<dbReference type="InterPro" id="IPR022271">
    <property type="entry name" value="Lipocalin_ApoD"/>
</dbReference>
<keyword evidence="5" id="KW-1185">Reference proteome</keyword>
<name>A0A2N3WW68_9NOCA</name>
<feature type="signal peptide" evidence="2">
    <location>
        <begin position="1"/>
        <end position="28"/>
    </location>
</feature>
<evidence type="ECO:0000256" key="1">
    <source>
        <dbReference type="ARBA" id="ARBA00006889"/>
    </source>
</evidence>
<dbReference type="EMBL" id="PJMW01000001">
    <property type="protein sequence ID" value="PKV98122.1"/>
    <property type="molecule type" value="Genomic_DNA"/>
</dbReference>
<dbReference type="Pfam" id="PF08212">
    <property type="entry name" value="Lipocalin_2"/>
    <property type="match status" value="1"/>
</dbReference>